<feature type="compositionally biased region" description="Low complexity" evidence="1">
    <location>
        <begin position="189"/>
        <end position="202"/>
    </location>
</feature>
<dbReference type="RefSeq" id="WP_369223958.1">
    <property type="nucleotide sequence ID" value="NZ_CP163441.1"/>
</dbReference>
<proteinExistence type="predicted"/>
<organism evidence="3">
    <name type="scientific">Streptomyces sp. R39</name>
    <dbReference type="NCBI Taxonomy" id="3238631"/>
    <lineage>
        <taxon>Bacteria</taxon>
        <taxon>Bacillati</taxon>
        <taxon>Actinomycetota</taxon>
        <taxon>Actinomycetes</taxon>
        <taxon>Kitasatosporales</taxon>
        <taxon>Streptomycetaceae</taxon>
        <taxon>Streptomyces</taxon>
    </lineage>
</organism>
<dbReference type="AlphaFoldDB" id="A0AB39QSG0"/>
<feature type="region of interest" description="Disordered" evidence="1">
    <location>
        <begin position="183"/>
        <end position="212"/>
    </location>
</feature>
<evidence type="ECO:0000256" key="2">
    <source>
        <dbReference type="SAM" id="Phobius"/>
    </source>
</evidence>
<feature type="transmembrane region" description="Helical" evidence="2">
    <location>
        <begin position="81"/>
        <end position="99"/>
    </location>
</feature>
<keyword evidence="2" id="KW-0472">Membrane</keyword>
<feature type="transmembrane region" description="Helical" evidence="2">
    <location>
        <begin position="111"/>
        <end position="130"/>
    </location>
</feature>
<keyword evidence="2" id="KW-1133">Transmembrane helix</keyword>
<dbReference type="EMBL" id="CP163441">
    <property type="protein sequence ID" value="XDQ45246.1"/>
    <property type="molecule type" value="Genomic_DNA"/>
</dbReference>
<feature type="transmembrane region" description="Helical" evidence="2">
    <location>
        <begin position="46"/>
        <end position="69"/>
    </location>
</feature>
<name>A0AB39QSG0_9ACTN</name>
<protein>
    <submittedName>
        <fullName evidence="3">Uncharacterized protein</fullName>
    </submittedName>
</protein>
<evidence type="ECO:0000313" key="3">
    <source>
        <dbReference type="EMBL" id="XDQ45246.1"/>
    </source>
</evidence>
<feature type="transmembrane region" description="Helical" evidence="2">
    <location>
        <begin position="12"/>
        <end position="34"/>
    </location>
</feature>
<keyword evidence="2" id="KW-0812">Transmembrane</keyword>
<evidence type="ECO:0000256" key="1">
    <source>
        <dbReference type="SAM" id="MobiDB-lite"/>
    </source>
</evidence>
<reference evidence="3" key="1">
    <citation type="submission" date="2024-07" db="EMBL/GenBank/DDBJ databases">
        <authorList>
            <person name="Yu S.T."/>
        </authorList>
    </citation>
    <scope>NUCLEOTIDE SEQUENCE</scope>
    <source>
        <strain evidence="3">R39</strain>
    </source>
</reference>
<accession>A0AB39QSG0</accession>
<gene>
    <name evidence="3" type="ORF">AB5J52_24990</name>
</gene>
<sequence>MLTYPYVDPGYLPAAALLAVEIAMVLMLFQLGPLRSPERPRHHSTTVAVSAIAAVACTVCSAVTSWRFACDYLGMHNTIERSAFFATGELGLVALALMAGRTLHGPRQETGAAGVLVWALAAVLSIPAYAEYGPVGGTVRAFFGPVMAAALWRQALGLDQPGRGPDSTSRGMRALLLARFGVDEQGPGTSQQSATAPSSAVSDPPVGAHRPA</sequence>